<dbReference type="Proteomes" id="UP000029590">
    <property type="component" value="Unassembled WGS sequence"/>
</dbReference>
<evidence type="ECO:0008006" key="4">
    <source>
        <dbReference type="Google" id="ProtNLM"/>
    </source>
</evidence>
<evidence type="ECO:0000313" key="1">
    <source>
        <dbReference type="EMBL" id="KGC17750.1"/>
    </source>
</evidence>
<dbReference type="GeneID" id="66456627"/>
<dbReference type="EMBL" id="CP104214">
    <property type="protein sequence ID" value="UWX70893.1"/>
    <property type="molecule type" value="Genomic_DNA"/>
</dbReference>
<reference evidence="2" key="2">
    <citation type="submission" date="2022-09" db="EMBL/GenBank/DDBJ databases">
        <title>Genomic of Burkholderia gladioli.</title>
        <authorList>
            <person name="Wu H."/>
        </authorList>
    </citation>
    <scope>NUCLEOTIDE SEQUENCE</scope>
    <source>
        <strain evidence="2">ZN-S4</strain>
    </source>
</reference>
<gene>
    <name evidence="1" type="ORF">DM48_3519</name>
    <name evidence="2" type="ORF">NYZ96_03745</name>
</gene>
<organism evidence="1 3">
    <name type="scientific">Burkholderia gladioli</name>
    <name type="common">Pseudomonas marginata</name>
    <name type="synonym">Phytomonas marginata</name>
    <dbReference type="NCBI Taxonomy" id="28095"/>
    <lineage>
        <taxon>Bacteria</taxon>
        <taxon>Pseudomonadati</taxon>
        <taxon>Pseudomonadota</taxon>
        <taxon>Betaproteobacteria</taxon>
        <taxon>Burkholderiales</taxon>
        <taxon>Burkholderiaceae</taxon>
        <taxon>Burkholderia</taxon>
    </lineage>
</organism>
<dbReference type="AlphaFoldDB" id="A0AAP8SCH8"/>
<accession>A0AAP8SCH8</accession>
<dbReference type="RefSeq" id="WP_036048087.1">
    <property type="nucleotide sequence ID" value="NZ_CADEPT010000007.1"/>
</dbReference>
<dbReference type="Proteomes" id="UP001059745">
    <property type="component" value="Chromosome 1"/>
</dbReference>
<name>A0AAP8SCH8_BURGA</name>
<dbReference type="EMBL" id="JPGG01000015">
    <property type="protein sequence ID" value="KGC17750.1"/>
    <property type="molecule type" value="Genomic_DNA"/>
</dbReference>
<dbReference type="KEGG" id="bgo:BM43_2123"/>
<sequence>MRRARASTGSSLLEVTIALLLLASATIAVLGAQLAMRAAAADSAARATALGFVDSWAELAGAGGTTMVDWERASTVLVDPRFKQTTRDGLAHVELRWSRGSTASPQDATCEPAVSTAVRAPRTCVSLAFSGGGER</sequence>
<proteinExistence type="predicted"/>
<evidence type="ECO:0000313" key="2">
    <source>
        <dbReference type="EMBL" id="UWX70893.1"/>
    </source>
</evidence>
<evidence type="ECO:0000313" key="3">
    <source>
        <dbReference type="Proteomes" id="UP000029590"/>
    </source>
</evidence>
<reference evidence="1 3" key="1">
    <citation type="submission" date="2014-04" db="EMBL/GenBank/DDBJ databases">
        <authorList>
            <person name="Bishop-Lilly K.A."/>
            <person name="Broomall S.M."/>
            <person name="Chain P.S."/>
            <person name="Chertkov O."/>
            <person name="Coyne S.R."/>
            <person name="Daligault H.E."/>
            <person name="Davenport K.W."/>
            <person name="Erkkila T."/>
            <person name="Frey K.G."/>
            <person name="Gibbons H.S."/>
            <person name="Gu W."/>
            <person name="Jaissle J."/>
            <person name="Johnson S.L."/>
            <person name="Koroleva G.I."/>
            <person name="Ladner J.T."/>
            <person name="Lo C.-C."/>
            <person name="Minogue T.D."/>
            <person name="Munk C."/>
            <person name="Palacios G.F."/>
            <person name="Redden C.L."/>
            <person name="Rosenzweig C.N."/>
            <person name="Scholz M.B."/>
            <person name="Teshima H."/>
            <person name="Xu Y."/>
        </authorList>
    </citation>
    <scope>NUCLEOTIDE SEQUENCE [LARGE SCALE GENOMIC DNA]</scope>
    <source>
        <strain evidence="1">Gladioli</strain>
        <strain evidence="3">gladioli</strain>
    </source>
</reference>
<protein>
    <recommendedName>
        <fullName evidence="4">Tfp pilus assembly protein PilV</fullName>
    </recommendedName>
</protein>